<organism evidence="1 2">
    <name type="scientific">Lactuca virosa</name>
    <dbReference type="NCBI Taxonomy" id="75947"/>
    <lineage>
        <taxon>Eukaryota</taxon>
        <taxon>Viridiplantae</taxon>
        <taxon>Streptophyta</taxon>
        <taxon>Embryophyta</taxon>
        <taxon>Tracheophyta</taxon>
        <taxon>Spermatophyta</taxon>
        <taxon>Magnoliopsida</taxon>
        <taxon>eudicotyledons</taxon>
        <taxon>Gunneridae</taxon>
        <taxon>Pentapetalae</taxon>
        <taxon>asterids</taxon>
        <taxon>campanulids</taxon>
        <taxon>Asterales</taxon>
        <taxon>Asteraceae</taxon>
        <taxon>Cichorioideae</taxon>
        <taxon>Cichorieae</taxon>
        <taxon>Lactucinae</taxon>
        <taxon>Lactuca</taxon>
    </lineage>
</organism>
<accession>A0AAU9MMK8</accession>
<protein>
    <submittedName>
        <fullName evidence="1">Uncharacterized protein</fullName>
    </submittedName>
</protein>
<name>A0AAU9MMK8_9ASTR</name>
<sequence>MLLTKMTIDSIVSEFHPKPLLVPVGGFFGLKKGPLKLSGPGAHSGCSTEHEVGAIPRWQKVAVWRSSWQIFEVRLLLDFFSDLHL</sequence>
<reference evidence="1 2" key="1">
    <citation type="submission" date="2022-01" db="EMBL/GenBank/DDBJ databases">
        <authorList>
            <person name="Xiong W."/>
            <person name="Schranz E."/>
        </authorList>
    </citation>
    <scope>NUCLEOTIDE SEQUENCE [LARGE SCALE GENOMIC DNA]</scope>
</reference>
<dbReference type="AlphaFoldDB" id="A0AAU9MMK8"/>
<proteinExistence type="predicted"/>
<gene>
    <name evidence="1" type="ORF">LVIROSA_LOCUS9247</name>
</gene>
<evidence type="ECO:0000313" key="2">
    <source>
        <dbReference type="Proteomes" id="UP001157418"/>
    </source>
</evidence>
<dbReference type="Proteomes" id="UP001157418">
    <property type="component" value="Unassembled WGS sequence"/>
</dbReference>
<evidence type="ECO:0000313" key="1">
    <source>
        <dbReference type="EMBL" id="CAH1421873.1"/>
    </source>
</evidence>
<comment type="caution">
    <text evidence="1">The sequence shown here is derived from an EMBL/GenBank/DDBJ whole genome shotgun (WGS) entry which is preliminary data.</text>
</comment>
<keyword evidence="2" id="KW-1185">Reference proteome</keyword>
<dbReference type="EMBL" id="CAKMRJ010001112">
    <property type="protein sequence ID" value="CAH1421873.1"/>
    <property type="molecule type" value="Genomic_DNA"/>
</dbReference>